<protein>
    <submittedName>
        <fullName evidence="2">Uncharacterized protein</fullName>
    </submittedName>
</protein>
<keyword evidence="1" id="KW-0472">Membrane</keyword>
<feature type="transmembrane region" description="Helical" evidence="1">
    <location>
        <begin position="90"/>
        <end position="118"/>
    </location>
</feature>
<evidence type="ECO:0000313" key="2">
    <source>
        <dbReference type="EMBL" id="KAG9396291.1"/>
    </source>
</evidence>
<organism evidence="2 3">
    <name type="scientific">Carpediemonas membranifera</name>
    <dbReference type="NCBI Taxonomy" id="201153"/>
    <lineage>
        <taxon>Eukaryota</taxon>
        <taxon>Metamonada</taxon>
        <taxon>Carpediemonas-like organisms</taxon>
        <taxon>Carpediemonas</taxon>
    </lineage>
</organism>
<proteinExistence type="predicted"/>
<dbReference type="EMBL" id="JAHDYR010000006">
    <property type="protein sequence ID" value="KAG9396291.1"/>
    <property type="molecule type" value="Genomic_DNA"/>
</dbReference>
<dbReference type="Proteomes" id="UP000717585">
    <property type="component" value="Unassembled WGS sequence"/>
</dbReference>
<evidence type="ECO:0000313" key="3">
    <source>
        <dbReference type="Proteomes" id="UP000717585"/>
    </source>
</evidence>
<keyword evidence="1" id="KW-0812">Transmembrane</keyword>
<dbReference type="AlphaFoldDB" id="A0A8J6C077"/>
<evidence type="ECO:0000256" key="1">
    <source>
        <dbReference type="SAM" id="Phobius"/>
    </source>
</evidence>
<keyword evidence="1" id="KW-1133">Transmembrane helix</keyword>
<gene>
    <name evidence="2" type="ORF">J8273_2022</name>
</gene>
<name>A0A8J6C077_9EUKA</name>
<sequence length="268" mass="30492">MGWYGGELGFSGAPATKSIFYFSLVWSSLLCAFFMATIGTLDVDRMISHVQLWRVVTSPFTLTYPALFFVWLYMWFRFRALERLFGTSRFLAVVLLLFTVSQLIITPVLIGLYLLGAIPWSEDLGYSTSRYYVTCAPIPPLIALMVIYMRYIPPYARHPLYPFITDRLFIAMLGLQLLASTDLLNSACVFLGIGLGIVYLLPIPGLHSLKFPGPVDSFARRFIKPHFIKADYLDYQRYRRERLSLAHIIRSAEVPPPQPTREPSVALG</sequence>
<feature type="transmembrane region" description="Helical" evidence="1">
    <location>
        <begin position="130"/>
        <end position="148"/>
    </location>
</feature>
<feature type="transmembrane region" description="Helical" evidence="1">
    <location>
        <begin position="183"/>
        <end position="201"/>
    </location>
</feature>
<keyword evidence="3" id="KW-1185">Reference proteome</keyword>
<reference evidence="2" key="1">
    <citation type="submission" date="2021-05" db="EMBL/GenBank/DDBJ databases">
        <title>A free-living protist that lacks canonical eukaryotic 1 DNA replication and segregation systems.</title>
        <authorList>
            <person name="Salas-Leiva D.E."/>
            <person name="Tromer E.C."/>
            <person name="Curtis B.A."/>
            <person name="Jerlstrom-Hultqvist J."/>
            <person name="Kolisko M."/>
            <person name="Yi Z."/>
            <person name="Salas-Leiva J.S."/>
            <person name="Gallot-Lavallee L."/>
            <person name="Kops G.J.P.L."/>
            <person name="Archibald J.M."/>
            <person name="Simpson A.G.B."/>
            <person name="Roger A.J."/>
        </authorList>
    </citation>
    <scope>NUCLEOTIDE SEQUENCE</scope>
    <source>
        <strain evidence="2">BICM</strain>
    </source>
</reference>
<comment type="caution">
    <text evidence="2">The sequence shown here is derived from an EMBL/GenBank/DDBJ whole genome shotgun (WGS) entry which is preliminary data.</text>
</comment>
<accession>A0A8J6C077</accession>
<feature type="transmembrane region" description="Helical" evidence="1">
    <location>
        <begin position="20"/>
        <end position="41"/>
    </location>
</feature>
<feature type="transmembrane region" description="Helical" evidence="1">
    <location>
        <begin position="61"/>
        <end position="78"/>
    </location>
</feature>
<dbReference type="OrthoDB" id="272778at2759"/>